<comment type="caution">
    <text evidence="6">The sequence shown here is derived from an EMBL/GenBank/DDBJ whole genome shotgun (WGS) entry which is preliminary data.</text>
</comment>
<dbReference type="SUPFAM" id="SSF53850">
    <property type="entry name" value="Periplasmic binding protein-like II"/>
    <property type="match status" value="1"/>
</dbReference>
<dbReference type="SUPFAM" id="SSF46785">
    <property type="entry name" value="Winged helix' DNA-binding domain"/>
    <property type="match status" value="1"/>
</dbReference>
<dbReference type="Pfam" id="PF03466">
    <property type="entry name" value="LysR_substrate"/>
    <property type="match status" value="1"/>
</dbReference>
<dbReference type="Proteomes" id="UP001460888">
    <property type="component" value="Unassembled WGS sequence"/>
</dbReference>
<dbReference type="InterPro" id="IPR000847">
    <property type="entry name" value="LysR_HTH_N"/>
</dbReference>
<dbReference type="Gene3D" id="3.40.190.10">
    <property type="entry name" value="Periplasmic binding protein-like II"/>
    <property type="match status" value="2"/>
</dbReference>
<sequence length="306" mass="32773">MLNPSAYRQLDIDLLRTFQLACQLGTLRAVAERRHFTLGAVSQQIKRLETLLDRRLLERGRQGVTPTADGLKLQADSSAVLAAHDDLIDRLANRSAGGRVRLGLPEVYAPRLLTPLLPRLRRAHPDLSLQVCTGASGSLRRALDNGELDLAVIVAPVDADHRGTPLWRTRPVWATGASMPAPGPGTLPLALHPPDCPYRALGLDALETEGRAWEDMFTSESMAAIEAAVAAGVAVGILDRDRLGPDVRELTSRDGLPRLPDCFASIVIADSRRDTDAEAIRAVADALAATGLRSSQRSAATTAVSA</sequence>
<dbReference type="InterPro" id="IPR036388">
    <property type="entry name" value="WH-like_DNA-bd_sf"/>
</dbReference>
<accession>A0ABV2AYI6</accession>
<dbReference type="InterPro" id="IPR050176">
    <property type="entry name" value="LTTR"/>
</dbReference>
<keyword evidence="4" id="KW-0804">Transcription</keyword>
<evidence type="ECO:0000256" key="1">
    <source>
        <dbReference type="ARBA" id="ARBA00009437"/>
    </source>
</evidence>
<evidence type="ECO:0000259" key="5">
    <source>
        <dbReference type="PROSITE" id="PS50931"/>
    </source>
</evidence>
<dbReference type="PANTHER" id="PTHR30579">
    <property type="entry name" value="TRANSCRIPTIONAL REGULATOR"/>
    <property type="match status" value="1"/>
</dbReference>
<dbReference type="PANTHER" id="PTHR30579:SF7">
    <property type="entry name" value="HTH-TYPE TRANSCRIPTIONAL REGULATOR LRHA-RELATED"/>
    <property type="match status" value="1"/>
</dbReference>
<dbReference type="PROSITE" id="PS50931">
    <property type="entry name" value="HTH_LYSR"/>
    <property type="match status" value="1"/>
</dbReference>
<evidence type="ECO:0000256" key="4">
    <source>
        <dbReference type="ARBA" id="ARBA00023163"/>
    </source>
</evidence>
<evidence type="ECO:0000256" key="2">
    <source>
        <dbReference type="ARBA" id="ARBA00023015"/>
    </source>
</evidence>
<feature type="domain" description="HTH lysR-type" evidence="5">
    <location>
        <begin position="10"/>
        <end position="67"/>
    </location>
</feature>
<reference evidence="6 7" key="1">
    <citation type="submission" date="2013-03" db="EMBL/GenBank/DDBJ databases">
        <title>Salinisphaera dokdonensis CL-ES53 Genome Sequencing.</title>
        <authorList>
            <person name="Li C."/>
            <person name="Lai Q."/>
            <person name="Shao Z."/>
        </authorList>
    </citation>
    <scope>NUCLEOTIDE SEQUENCE [LARGE SCALE GENOMIC DNA]</scope>
    <source>
        <strain evidence="6 7">CL-ES53</strain>
    </source>
</reference>
<evidence type="ECO:0000313" key="6">
    <source>
        <dbReference type="EMBL" id="MES1928365.1"/>
    </source>
</evidence>
<keyword evidence="7" id="KW-1185">Reference proteome</keyword>
<dbReference type="Gene3D" id="1.10.10.10">
    <property type="entry name" value="Winged helix-like DNA-binding domain superfamily/Winged helix DNA-binding domain"/>
    <property type="match status" value="1"/>
</dbReference>
<organism evidence="6 7">
    <name type="scientific">Salinisphaera dokdonensis CL-ES53</name>
    <dbReference type="NCBI Taxonomy" id="1304272"/>
    <lineage>
        <taxon>Bacteria</taxon>
        <taxon>Pseudomonadati</taxon>
        <taxon>Pseudomonadota</taxon>
        <taxon>Gammaproteobacteria</taxon>
        <taxon>Salinisphaerales</taxon>
        <taxon>Salinisphaeraceae</taxon>
        <taxon>Salinisphaera</taxon>
    </lineage>
</organism>
<dbReference type="InterPro" id="IPR036390">
    <property type="entry name" value="WH_DNA-bd_sf"/>
</dbReference>
<dbReference type="InterPro" id="IPR005119">
    <property type="entry name" value="LysR_subst-bd"/>
</dbReference>
<keyword evidence="2" id="KW-0805">Transcription regulation</keyword>
<keyword evidence="3" id="KW-0238">DNA-binding</keyword>
<name>A0ABV2AYI6_9GAMM</name>
<dbReference type="Pfam" id="PF00126">
    <property type="entry name" value="HTH_1"/>
    <property type="match status" value="1"/>
</dbReference>
<comment type="similarity">
    <text evidence="1">Belongs to the LysR transcriptional regulatory family.</text>
</comment>
<dbReference type="RefSeq" id="WP_353109392.1">
    <property type="nucleotide sequence ID" value="NZ_APND01000001.1"/>
</dbReference>
<evidence type="ECO:0000313" key="7">
    <source>
        <dbReference type="Proteomes" id="UP001460888"/>
    </source>
</evidence>
<protein>
    <submittedName>
        <fullName evidence="6">LysR family transcriptional regulator</fullName>
    </submittedName>
</protein>
<proteinExistence type="inferred from homology"/>
<evidence type="ECO:0000256" key="3">
    <source>
        <dbReference type="ARBA" id="ARBA00023125"/>
    </source>
</evidence>
<dbReference type="EMBL" id="APND01000001">
    <property type="protein sequence ID" value="MES1928365.1"/>
    <property type="molecule type" value="Genomic_DNA"/>
</dbReference>
<gene>
    <name evidence="6" type="ORF">SADO_03880</name>
</gene>